<organism evidence="1 2">
    <name type="scientific">Pleurotus eryngii</name>
    <name type="common">Boletus of the steppes</name>
    <dbReference type="NCBI Taxonomy" id="5323"/>
    <lineage>
        <taxon>Eukaryota</taxon>
        <taxon>Fungi</taxon>
        <taxon>Dikarya</taxon>
        <taxon>Basidiomycota</taxon>
        <taxon>Agaricomycotina</taxon>
        <taxon>Agaricomycetes</taxon>
        <taxon>Agaricomycetidae</taxon>
        <taxon>Agaricales</taxon>
        <taxon>Pleurotineae</taxon>
        <taxon>Pleurotaceae</taxon>
        <taxon>Pleurotus</taxon>
    </lineage>
</organism>
<keyword evidence="2" id="KW-1185">Reference proteome</keyword>
<dbReference type="EMBL" id="MU154675">
    <property type="protein sequence ID" value="KAF9489331.1"/>
    <property type="molecule type" value="Genomic_DNA"/>
</dbReference>
<comment type="caution">
    <text evidence="1">The sequence shown here is derived from an EMBL/GenBank/DDBJ whole genome shotgun (WGS) entry which is preliminary data.</text>
</comment>
<evidence type="ECO:0000313" key="2">
    <source>
        <dbReference type="Proteomes" id="UP000807025"/>
    </source>
</evidence>
<dbReference type="Proteomes" id="UP000807025">
    <property type="component" value="Unassembled WGS sequence"/>
</dbReference>
<evidence type="ECO:0000313" key="1">
    <source>
        <dbReference type="EMBL" id="KAF9489331.1"/>
    </source>
</evidence>
<sequence length="285" mass="31513">MLSSREFIAQLSGLSSELGQCAALFQAYSMLAPPLLTNLLNIYVETQNVAFLIHSSNVSARYVISPFLMENERDILDLSHSLLQLHHLVEGGSNQIRDLEGYVIHSSTMVVKWLGPDTGLCRIASLITALLSCPWGCCPWGGYSLAMPEVEGKDEWGYIDIEPTNAAIFCRQMDGCIVVGADSRHRLRERTTWYRTTVCKGESALGHLGGHGVLRGSAWRLGDQASVFWIPIVSNRFHGCRGFGKTLVTTLWHSNSARMTKNEVELINTIIKGRTDGYILVGVTI</sequence>
<protein>
    <submittedName>
        <fullName evidence="1">Uncharacterized protein</fullName>
    </submittedName>
</protein>
<accession>A0A9P5ZP64</accession>
<proteinExistence type="predicted"/>
<gene>
    <name evidence="1" type="ORF">BDN71DRAFT_1435477</name>
</gene>
<name>A0A9P5ZP64_PLEER</name>
<dbReference type="AlphaFoldDB" id="A0A9P5ZP64"/>
<reference evidence="1" key="1">
    <citation type="submission" date="2020-11" db="EMBL/GenBank/DDBJ databases">
        <authorList>
            <consortium name="DOE Joint Genome Institute"/>
            <person name="Ahrendt S."/>
            <person name="Riley R."/>
            <person name="Andreopoulos W."/>
            <person name="Labutti K."/>
            <person name="Pangilinan J."/>
            <person name="Ruiz-Duenas F.J."/>
            <person name="Barrasa J.M."/>
            <person name="Sanchez-Garcia M."/>
            <person name="Camarero S."/>
            <person name="Miyauchi S."/>
            <person name="Serrano A."/>
            <person name="Linde D."/>
            <person name="Babiker R."/>
            <person name="Drula E."/>
            <person name="Ayuso-Fernandez I."/>
            <person name="Pacheco R."/>
            <person name="Padilla G."/>
            <person name="Ferreira P."/>
            <person name="Barriuso J."/>
            <person name="Kellner H."/>
            <person name="Castanera R."/>
            <person name="Alfaro M."/>
            <person name="Ramirez L."/>
            <person name="Pisabarro A.G."/>
            <person name="Kuo A."/>
            <person name="Tritt A."/>
            <person name="Lipzen A."/>
            <person name="He G."/>
            <person name="Yan M."/>
            <person name="Ng V."/>
            <person name="Cullen D."/>
            <person name="Martin F."/>
            <person name="Rosso M.-N."/>
            <person name="Henrissat B."/>
            <person name="Hibbett D."/>
            <person name="Martinez A.T."/>
            <person name="Grigoriev I.V."/>
        </authorList>
    </citation>
    <scope>NUCLEOTIDE SEQUENCE</scope>
    <source>
        <strain evidence="1">ATCC 90797</strain>
    </source>
</reference>